<keyword evidence="4 6" id="KW-1133">Transmembrane helix</keyword>
<evidence type="ECO:0000256" key="3">
    <source>
        <dbReference type="ARBA" id="ARBA00022692"/>
    </source>
</evidence>
<keyword evidence="5 6" id="KW-0472">Membrane</keyword>
<dbReference type="AlphaFoldDB" id="A0A939J7L4"/>
<dbReference type="RefSeq" id="WP_206937740.1">
    <property type="nucleotide sequence ID" value="NZ_JAFLNF010000001.1"/>
</dbReference>
<dbReference type="Pfam" id="PF03706">
    <property type="entry name" value="LPG_synthase_TM"/>
    <property type="match status" value="1"/>
</dbReference>
<protein>
    <submittedName>
        <fullName evidence="7">Flippase-like domain-containing protein</fullName>
    </submittedName>
</protein>
<keyword evidence="2" id="KW-1003">Cell membrane</keyword>
<dbReference type="InterPro" id="IPR022791">
    <property type="entry name" value="L-PG_synthase/AglD"/>
</dbReference>
<feature type="transmembrane region" description="Helical" evidence="6">
    <location>
        <begin position="124"/>
        <end position="144"/>
    </location>
</feature>
<comment type="caution">
    <text evidence="7">The sequence shown here is derived from an EMBL/GenBank/DDBJ whole genome shotgun (WGS) entry which is preliminary data.</text>
</comment>
<sequence>MSLLKLGVLPIALSLGLLAAIAAFVDIGAVWTALSAVSIRALGAAFVVVQLQILLSALRWRFTARRLNLDLPLGEALHEYYIGSSLNQILPGGVAGDVVRAYRQRQAGPSGWKRPASAIVLERVSGQLAFVLLIGLGLFAWPLVLAERLPVGATEIALIVAGFLSVASGACFAVFRKSTSSRLSGMREDLLEVFWHRKALAVQVGLSSLIVLTYVMTFAIASHAVGAPLSVIACITIVPLSLLTMLIPASVGGWGTREMAAAALWPIFGYSPEQGVAASLLYGIFSLVSGGFPALVLMICDVWRGRLGKT</sequence>
<feature type="transmembrane region" description="Helical" evidence="6">
    <location>
        <begin position="227"/>
        <end position="247"/>
    </location>
</feature>
<name>A0A939J7L4_9HYPH</name>
<feature type="transmembrane region" description="Helical" evidence="6">
    <location>
        <begin position="199"/>
        <end position="221"/>
    </location>
</feature>
<evidence type="ECO:0000256" key="4">
    <source>
        <dbReference type="ARBA" id="ARBA00022989"/>
    </source>
</evidence>
<keyword evidence="8" id="KW-1185">Reference proteome</keyword>
<feature type="transmembrane region" description="Helical" evidence="6">
    <location>
        <begin position="277"/>
        <end position="300"/>
    </location>
</feature>
<feature type="transmembrane region" description="Helical" evidence="6">
    <location>
        <begin position="156"/>
        <end position="178"/>
    </location>
</feature>
<evidence type="ECO:0000313" key="7">
    <source>
        <dbReference type="EMBL" id="MBO0343929.1"/>
    </source>
</evidence>
<comment type="subcellular location">
    <subcellularLocation>
        <location evidence="1">Cell membrane</location>
        <topology evidence="1">Multi-pass membrane protein</topology>
    </subcellularLocation>
</comment>
<keyword evidence="3 6" id="KW-0812">Transmembrane</keyword>
<dbReference type="PANTHER" id="PTHR40277:SF1">
    <property type="entry name" value="BLL5419 PROTEIN"/>
    <property type="match status" value="1"/>
</dbReference>
<feature type="transmembrane region" description="Helical" evidence="6">
    <location>
        <begin position="38"/>
        <end position="58"/>
    </location>
</feature>
<reference evidence="7" key="1">
    <citation type="submission" date="2021-03" db="EMBL/GenBank/DDBJ databases">
        <title>Roseibium sp. CAU 1637 isolated from Incheon.</title>
        <authorList>
            <person name="Kim W."/>
        </authorList>
    </citation>
    <scope>NUCLEOTIDE SEQUENCE</scope>
    <source>
        <strain evidence="7">CAU 1637</strain>
    </source>
</reference>
<evidence type="ECO:0000256" key="1">
    <source>
        <dbReference type="ARBA" id="ARBA00004651"/>
    </source>
</evidence>
<evidence type="ECO:0000256" key="2">
    <source>
        <dbReference type="ARBA" id="ARBA00022475"/>
    </source>
</evidence>
<organism evidence="7 8">
    <name type="scientific">Roseibium limicola</name>
    <dbReference type="NCBI Taxonomy" id="2816037"/>
    <lineage>
        <taxon>Bacteria</taxon>
        <taxon>Pseudomonadati</taxon>
        <taxon>Pseudomonadota</taxon>
        <taxon>Alphaproteobacteria</taxon>
        <taxon>Hyphomicrobiales</taxon>
        <taxon>Stappiaceae</taxon>
        <taxon>Roseibium</taxon>
    </lineage>
</organism>
<evidence type="ECO:0000313" key="8">
    <source>
        <dbReference type="Proteomes" id="UP000664779"/>
    </source>
</evidence>
<gene>
    <name evidence="7" type="ORF">J0X15_01755</name>
</gene>
<dbReference type="EMBL" id="JAFLNF010000001">
    <property type="protein sequence ID" value="MBO0343929.1"/>
    <property type="molecule type" value="Genomic_DNA"/>
</dbReference>
<proteinExistence type="predicted"/>
<evidence type="ECO:0000256" key="6">
    <source>
        <dbReference type="SAM" id="Phobius"/>
    </source>
</evidence>
<accession>A0A939J7L4</accession>
<dbReference type="GO" id="GO:0005886">
    <property type="term" value="C:plasma membrane"/>
    <property type="evidence" value="ECO:0007669"/>
    <property type="project" value="UniProtKB-SubCell"/>
</dbReference>
<evidence type="ECO:0000256" key="5">
    <source>
        <dbReference type="ARBA" id="ARBA00023136"/>
    </source>
</evidence>
<dbReference type="Proteomes" id="UP000664779">
    <property type="component" value="Unassembled WGS sequence"/>
</dbReference>
<dbReference type="PANTHER" id="PTHR40277">
    <property type="entry name" value="BLL5419 PROTEIN"/>
    <property type="match status" value="1"/>
</dbReference>